<name>A0A397SNS0_9GLOM</name>
<gene>
    <name evidence="1" type="ORF">C1645_829140</name>
</gene>
<sequence>MLKVQIKVGLKSNKWTTIVQCYGLTQDPSNETYMLVINKMDVNLREYLQQNQLTWKERIEIAFDIINAIFTIQQENQFIKICILEIYCIHNLMIIAPEVIAGKEYTFASDIYRTPLGFKSLMEQCWDANPLKRPDINTLLDKIYETNFSYNQNKSYKNKSIKNFLSQLFKPKTDNKLETNGISGIETYNTSSKLFTSKVYQFENLPEPKNATEEEQEAFHSKLYNFNIPNNIEDFDKSDNQKNTSKIVSIFKDIQKNYIRETMQQQIKKYHVDIYDEDEIHNNPNLHSKEQDELEIPDVLGELDIIVDTRSVYRGGLSVQPRNYQQAQSTRAVNYHSRSAIRKVYAVYMIWQQDIFLHYSNAIKLFPPRQDNAVALLAMLNNPNLTIPIIIKFLWNNISSYFHIQLFQNTANIPVNIITGVGFGAIPYEGANIPEYQIDIPTDLLFNGVSDVRFHST</sequence>
<organism evidence="1 2">
    <name type="scientific">Glomus cerebriforme</name>
    <dbReference type="NCBI Taxonomy" id="658196"/>
    <lineage>
        <taxon>Eukaryota</taxon>
        <taxon>Fungi</taxon>
        <taxon>Fungi incertae sedis</taxon>
        <taxon>Mucoromycota</taxon>
        <taxon>Glomeromycotina</taxon>
        <taxon>Glomeromycetes</taxon>
        <taxon>Glomerales</taxon>
        <taxon>Glomeraceae</taxon>
        <taxon>Glomus</taxon>
    </lineage>
</organism>
<dbReference type="InterPro" id="IPR011009">
    <property type="entry name" value="Kinase-like_dom_sf"/>
</dbReference>
<dbReference type="AlphaFoldDB" id="A0A397SNS0"/>
<dbReference type="EMBL" id="QKYT01000358">
    <property type="protein sequence ID" value="RIA86539.1"/>
    <property type="molecule type" value="Genomic_DNA"/>
</dbReference>
<keyword evidence="2" id="KW-1185">Reference proteome</keyword>
<accession>A0A397SNS0</accession>
<dbReference type="Gene3D" id="1.10.510.10">
    <property type="entry name" value="Transferase(Phosphotransferase) domain 1"/>
    <property type="match status" value="1"/>
</dbReference>
<proteinExistence type="predicted"/>
<dbReference type="Proteomes" id="UP000265703">
    <property type="component" value="Unassembled WGS sequence"/>
</dbReference>
<protein>
    <recommendedName>
        <fullName evidence="3">Protein kinase domain-containing protein</fullName>
    </recommendedName>
</protein>
<dbReference type="SUPFAM" id="SSF56112">
    <property type="entry name" value="Protein kinase-like (PK-like)"/>
    <property type="match status" value="1"/>
</dbReference>
<evidence type="ECO:0008006" key="3">
    <source>
        <dbReference type="Google" id="ProtNLM"/>
    </source>
</evidence>
<comment type="caution">
    <text evidence="1">The sequence shown here is derived from an EMBL/GenBank/DDBJ whole genome shotgun (WGS) entry which is preliminary data.</text>
</comment>
<evidence type="ECO:0000313" key="1">
    <source>
        <dbReference type="EMBL" id="RIA86539.1"/>
    </source>
</evidence>
<dbReference type="OrthoDB" id="4062651at2759"/>
<reference evidence="1 2" key="1">
    <citation type="submission" date="2018-06" db="EMBL/GenBank/DDBJ databases">
        <title>Comparative genomics reveals the genomic features of Rhizophagus irregularis, R. cerebriforme, R. diaphanum and Gigaspora rosea, and their symbiotic lifestyle signature.</title>
        <authorList>
            <person name="Morin E."/>
            <person name="San Clemente H."/>
            <person name="Chen E.C.H."/>
            <person name="De La Providencia I."/>
            <person name="Hainaut M."/>
            <person name="Kuo A."/>
            <person name="Kohler A."/>
            <person name="Murat C."/>
            <person name="Tang N."/>
            <person name="Roy S."/>
            <person name="Loubradou J."/>
            <person name="Henrissat B."/>
            <person name="Grigoriev I.V."/>
            <person name="Corradi N."/>
            <person name="Roux C."/>
            <person name="Martin F.M."/>
        </authorList>
    </citation>
    <scope>NUCLEOTIDE SEQUENCE [LARGE SCALE GENOMIC DNA]</scope>
    <source>
        <strain evidence="1 2">DAOM 227022</strain>
    </source>
</reference>
<evidence type="ECO:0000313" key="2">
    <source>
        <dbReference type="Proteomes" id="UP000265703"/>
    </source>
</evidence>
<dbReference type="STRING" id="658196.A0A397SNS0"/>